<feature type="chain" id="PRO_5025374705" evidence="2">
    <location>
        <begin position="27"/>
        <end position="761"/>
    </location>
</feature>
<dbReference type="InterPro" id="IPR000547">
    <property type="entry name" value="Clathrin_H-chain/VPS_repeat"/>
</dbReference>
<dbReference type="PANTHER" id="PTHR10292:SF1">
    <property type="entry name" value="CLATHRIN HEAVY CHAIN"/>
    <property type="match status" value="1"/>
</dbReference>
<protein>
    <submittedName>
        <fullName evidence="3">ARM repeat-containing protein</fullName>
    </submittedName>
</protein>
<evidence type="ECO:0000313" key="3">
    <source>
        <dbReference type="EMBL" id="KAE9401911.1"/>
    </source>
</evidence>
<evidence type="ECO:0000256" key="2">
    <source>
        <dbReference type="SAM" id="SignalP"/>
    </source>
</evidence>
<dbReference type="GO" id="GO:0071439">
    <property type="term" value="C:clathrin complex"/>
    <property type="evidence" value="ECO:0007669"/>
    <property type="project" value="TreeGrafter"/>
</dbReference>
<dbReference type="SUPFAM" id="SSF48371">
    <property type="entry name" value="ARM repeat"/>
    <property type="match status" value="3"/>
</dbReference>
<dbReference type="OrthoDB" id="2113814at2759"/>
<dbReference type="GO" id="GO:0005829">
    <property type="term" value="C:cytosol"/>
    <property type="evidence" value="ECO:0007669"/>
    <property type="project" value="GOC"/>
</dbReference>
<sequence>MIAQLKRFLLSISLVWKMQLPVQVDSSNVLAGCTQPLEIIQYASSCIGCTQPNSTSSVLKQLAGSINGLLSLYFVQDAFCFAETGQIEKIVLHAKKVGYSPDYVALLQHVMRVNPEKGDEFASQLVNDEAGPMVDVECVVNIFMSQNMIQPATTTNPEQGPLQTRVLEMNLMHAPQVADAILGNEMFTHYAVHGSPSLCEKAGLMQRALEHYEDLADIKRVIVHATTFPVEWLTNYFSCLTTEQSMACLQEMLRVNIRQNLQVVIQIATKYSDILGPVKLIEMFESYKTFEGVYYYLGSIANLSTDPEVKNFLKEAKLRDQLPLIIVCDRFDFFHDLVLYLYQNNFTNFIEVYVQRLNSIRTPRVVGGLLDVDCNENTIKALLASVTGNFPVTELARVQAGSQDAALYNAIAKIYINSNNNPEAFLKDNNLYEPLVVGKFCEKRDPYLAYITYAKGFCDNELIAITNDNTMFKQQARYLVKRCQPELWAQVLVSDNLHRRALIDQIQFDFFFLLLTEVEFKHKSPVSISFQSFTLLDKITGLLEAGLSLKRAHMGIFTELAMWETPWLIICGRVVCPSLLQLLSPKPSHLVDAFCFAETGQIEKIVLHAKKVGYSPDYVALLQHVVRVNPEKGAEFASQLVNDEAGPMVDVERVVNIFMSQNMIQLATSFLLDALKDNKPEQGPLQTRVLEMNLMHAPQVADAILGNEMFTHYDRPRITNLCEKAGLMQRALEQHEDLADIKRVIVHATTFPVEWLTNYFS</sequence>
<dbReference type="GO" id="GO:0030479">
    <property type="term" value="C:actin cortical patch"/>
    <property type="evidence" value="ECO:0007669"/>
    <property type="project" value="TreeGrafter"/>
</dbReference>
<proteinExistence type="predicted"/>
<name>A0A6A4HVL0_9AGAR</name>
<dbReference type="GO" id="GO:0006895">
    <property type="term" value="P:Golgi to endosome transport"/>
    <property type="evidence" value="ECO:0007669"/>
    <property type="project" value="TreeGrafter"/>
</dbReference>
<dbReference type="InterPro" id="IPR011990">
    <property type="entry name" value="TPR-like_helical_dom_sf"/>
</dbReference>
<dbReference type="Proteomes" id="UP000799118">
    <property type="component" value="Unassembled WGS sequence"/>
</dbReference>
<dbReference type="GO" id="GO:0006886">
    <property type="term" value="P:intracellular protein transport"/>
    <property type="evidence" value="ECO:0007669"/>
    <property type="project" value="UniProtKB-UniRule"/>
</dbReference>
<dbReference type="InterPro" id="IPR055358">
    <property type="entry name" value="CHCR"/>
</dbReference>
<dbReference type="Pfam" id="PF00637">
    <property type="entry name" value="Clathrin"/>
    <property type="match status" value="3"/>
</dbReference>
<dbReference type="SMART" id="SM00299">
    <property type="entry name" value="CLH"/>
    <property type="match status" value="4"/>
</dbReference>
<dbReference type="Gene3D" id="1.25.40.10">
    <property type="entry name" value="Tetratricopeptide repeat domain"/>
    <property type="match status" value="1"/>
</dbReference>
<feature type="repeat" description="CHCR" evidence="1">
    <location>
        <begin position="106"/>
        <end position="265"/>
    </location>
</feature>
<dbReference type="AlphaFoldDB" id="A0A6A4HVL0"/>
<reference evidence="3" key="1">
    <citation type="journal article" date="2019" name="Environ. Microbiol.">
        <title>Fungal ecological strategies reflected in gene transcription - a case study of two litter decomposers.</title>
        <authorList>
            <person name="Barbi F."/>
            <person name="Kohler A."/>
            <person name="Barry K."/>
            <person name="Baskaran P."/>
            <person name="Daum C."/>
            <person name="Fauchery L."/>
            <person name="Ihrmark K."/>
            <person name="Kuo A."/>
            <person name="LaButti K."/>
            <person name="Lipzen A."/>
            <person name="Morin E."/>
            <person name="Grigoriev I.V."/>
            <person name="Henrissat B."/>
            <person name="Lindahl B."/>
            <person name="Martin F."/>
        </authorList>
    </citation>
    <scope>NUCLEOTIDE SEQUENCE</scope>
    <source>
        <strain evidence="3">JB14</strain>
    </source>
</reference>
<organism evidence="3 4">
    <name type="scientific">Gymnopus androsaceus JB14</name>
    <dbReference type="NCBI Taxonomy" id="1447944"/>
    <lineage>
        <taxon>Eukaryota</taxon>
        <taxon>Fungi</taxon>
        <taxon>Dikarya</taxon>
        <taxon>Basidiomycota</taxon>
        <taxon>Agaricomycotina</taxon>
        <taxon>Agaricomycetes</taxon>
        <taxon>Agaricomycetidae</taxon>
        <taxon>Agaricales</taxon>
        <taxon>Marasmiineae</taxon>
        <taxon>Omphalotaceae</taxon>
        <taxon>Gymnopus</taxon>
    </lineage>
</organism>
<accession>A0A6A4HVL0</accession>
<dbReference type="GO" id="GO:0032051">
    <property type="term" value="F:clathrin light chain binding"/>
    <property type="evidence" value="ECO:0007669"/>
    <property type="project" value="TreeGrafter"/>
</dbReference>
<dbReference type="PROSITE" id="PS50236">
    <property type="entry name" value="CHCR"/>
    <property type="match status" value="3"/>
</dbReference>
<keyword evidence="2" id="KW-0732">Signal</keyword>
<feature type="repeat" description="CHCR" evidence="1">
    <location>
        <begin position="642"/>
        <end position="761"/>
    </location>
</feature>
<evidence type="ECO:0000313" key="4">
    <source>
        <dbReference type="Proteomes" id="UP000799118"/>
    </source>
</evidence>
<feature type="signal peptide" evidence="2">
    <location>
        <begin position="1"/>
        <end position="26"/>
    </location>
</feature>
<dbReference type="GO" id="GO:0006898">
    <property type="term" value="P:receptor-mediated endocytosis"/>
    <property type="evidence" value="ECO:0007669"/>
    <property type="project" value="TreeGrafter"/>
</dbReference>
<feature type="repeat" description="CHCR" evidence="1">
    <location>
        <begin position="350"/>
        <end position="504"/>
    </location>
</feature>
<keyword evidence="4" id="KW-1185">Reference proteome</keyword>
<gene>
    <name evidence="3" type="ORF">BT96DRAFT_937635</name>
</gene>
<dbReference type="EMBL" id="ML769441">
    <property type="protein sequence ID" value="KAE9401911.1"/>
    <property type="molecule type" value="Genomic_DNA"/>
</dbReference>
<dbReference type="InterPro" id="IPR016024">
    <property type="entry name" value="ARM-type_fold"/>
</dbReference>
<evidence type="ECO:0000256" key="1">
    <source>
        <dbReference type="PROSITE-ProRule" id="PRU01006"/>
    </source>
</evidence>
<dbReference type="PANTHER" id="PTHR10292">
    <property type="entry name" value="CLATHRIN HEAVY CHAIN RELATED"/>
    <property type="match status" value="1"/>
</dbReference>